<feature type="domain" description="Protein kinase" evidence="1">
    <location>
        <begin position="1"/>
        <end position="236"/>
    </location>
</feature>
<accession>A0ABT6NB88</accession>
<proteinExistence type="predicted"/>
<dbReference type="SMART" id="SM00220">
    <property type="entry name" value="S_TKc"/>
    <property type="match status" value="1"/>
</dbReference>
<dbReference type="InterPro" id="IPR000719">
    <property type="entry name" value="Prot_kinase_dom"/>
</dbReference>
<reference evidence="2 3" key="1">
    <citation type="submission" date="2023-04" db="EMBL/GenBank/DDBJ databases">
        <title>Fusibacter bizertensis strain WBS, isolated from littoral bottom sediments of the Arctic seas - biochemical and genomic analysis.</title>
        <authorList>
            <person name="Brioukhanov A.L."/>
        </authorList>
    </citation>
    <scope>NUCLEOTIDE SEQUENCE [LARGE SCALE GENOMIC DNA]</scope>
    <source>
        <strain evidence="2 3">WBS</strain>
    </source>
</reference>
<protein>
    <submittedName>
        <fullName evidence="2">Protein kinase</fullName>
    </submittedName>
</protein>
<gene>
    <name evidence="2" type="ORF">QE109_05870</name>
</gene>
<dbReference type="PANTHER" id="PTHR44167">
    <property type="entry name" value="OVARIAN-SPECIFIC SERINE/THREONINE-PROTEIN KINASE LOK-RELATED"/>
    <property type="match status" value="1"/>
</dbReference>
<dbReference type="CDD" id="cd00180">
    <property type="entry name" value="PKc"/>
    <property type="match status" value="1"/>
</dbReference>
<dbReference type="PANTHER" id="PTHR44167:SF24">
    <property type="entry name" value="SERINE_THREONINE-PROTEIN KINASE CHK2"/>
    <property type="match status" value="1"/>
</dbReference>
<dbReference type="InterPro" id="IPR008271">
    <property type="entry name" value="Ser/Thr_kinase_AS"/>
</dbReference>
<keyword evidence="2" id="KW-0808">Transferase</keyword>
<dbReference type="InterPro" id="IPR011009">
    <property type="entry name" value="Kinase-like_dom_sf"/>
</dbReference>
<sequence>MITESKVLDISLGEYKRSKITPQVELVEFIKTGFKFICKTTNVKEGLDELTILKKLNQSNCNCIPKLIDYKMTHQSLKIYTNNIDGITFSQLIKSKMKKNASLQNLELILYNAIKALNAIHTEGVLHLDLKPENLIIDRHYNVFIIDFSTSIFTENRQQLNHFVGSWGYISPEMMFLTDKVDESSDYFSLGKILLELIGKQYNLVSYEVFEKILAMTHIQQEKRKEIMKDFIKTLA</sequence>
<dbReference type="EMBL" id="JARYZI010000003">
    <property type="protein sequence ID" value="MDH8677664.1"/>
    <property type="molecule type" value="Genomic_DNA"/>
</dbReference>
<dbReference type="RefSeq" id="WP_281093484.1">
    <property type="nucleotide sequence ID" value="NZ_JARYZI010000003.1"/>
</dbReference>
<dbReference type="Pfam" id="PF00069">
    <property type="entry name" value="Pkinase"/>
    <property type="match status" value="1"/>
</dbReference>
<dbReference type="Proteomes" id="UP001158045">
    <property type="component" value="Unassembled WGS sequence"/>
</dbReference>
<dbReference type="Gene3D" id="1.10.510.10">
    <property type="entry name" value="Transferase(Phosphotransferase) domain 1"/>
    <property type="match status" value="1"/>
</dbReference>
<organism evidence="2 3">
    <name type="scientific">Fusibacter bizertensis</name>
    <dbReference type="NCBI Taxonomy" id="1488331"/>
    <lineage>
        <taxon>Bacteria</taxon>
        <taxon>Bacillati</taxon>
        <taxon>Bacillota</taxon>
        <taxon>Clostridia</taxon>
        <taxon>Eubacteriales</taxon>
        <taxon>Eubacteriales Family XII. Incertae Sedis</taxon>
        <taxon>Fusibacter</taxon>
    </lineage>
</organism>
<dbReference type="PROSITE" id="PS00108">
    <property type="entry name" value="PROTEIN_KINASE_ST"/>
    <property type="match status" value="1"/>
</dbReference>
<comment type="caution">
    <text evidence="2">The sequence shown here is derived from an EMBL/GenBank/DDBJ whole genome shotgun (WGS) entry which is preliminary data.</text>
</comment>
<dbReference type="SUPFAM" id="SSF56112">
    <property type="entry name" value="Protein kinase-like (PK-like)"/>
    <property type="match status" value="1"/>
</dbReference>
<dbReference type="PROSITE" id="PS50011">
    <property type="entry name" value="PROTEIN_KINASE_DOM"/>
    <property type="match status" value="1"/>
</dbReference>
<name>A0ABT6NB88_9FIRM</name>
<evidence type="ECO:0000313" key="2">
    <source>
        <dbReference type="EMBL" id="MDH8677664.1"/>
    </source>
</evidence>
<evidence type="ECO:0000259" key="1">
    <source>
        <dbReference type="PROSITE" id="PS50011"/>
    </source>
</evidence>
<dbReference type="GO" id="GO:0016301">
    <property type="term" value="F:kinase activity"/>
    <property type="evidence" value="ECO:0007669"/>
    <property type="project" value="UniProtKB-KW"/>
</dbReference>
<keyword evidence="3" id="KW-1185">Reference proteome</keyword>
<keyword evidence="2" id="KW-0418">Kinase</keyword>
<evidence type="ECO:0000313" key="3">
    <source>
        <dbReference type="Proteomes" id="UP001158045"/>
    </source>
</evidence>